<comment type="caution">
    <text evidence="1">The sequence shown here is derived from an EMBL/GenBank/DDBJ whole genome shotgun (WGS) entry which is preliminary data.</text>
</comment>
<sequence length="51" mass="5520">MIGGKMISERLRFANGRQCIDESDSTVSNSLASFAAFLLTFDELAGDSSFL</sequence>
<dbReference type="EMBL" id="ANOG01000582">
    <property type="protein sequence ID" value="EMI19031.1"/>
    <property type="molecule type" value="Genomic_DNA"/>
</dbReference>
<dbReference type="Proteomes" id="UP000011991">
    <property type="component" value="Unassembled WGS sequence"/>
</dbReference>
<name>M5RIK4_9BACT</name>
<proteinExistence type="predicted"/>
<reference evidence="1 2" key="1">
    <citation type="journal article" date="2013" name="Mar. Genomics">
        <title>Expression of sulfatases in Rhodopirellula baltica and the diversity of sulfatases in the genus Rhodopirellula.</title>
        <authorList>
            <person name="Wegner C.E."/>
            <person name="Richter-Heitmann T."/>
            <person name="Klindworth A."/>
            <person name="Klockow C."/>
            <person name="Richter M."/>
            <person name="Achstetter T."/>
            <person name="Glockner F.O."/>
            <person name="Harder J."/>
        </authorList>
    </citation>
    <scope>NUCLEOTIDE SEQUENCE [LARGE SCALE GENOMIC DNA]</scope>
    <source>
        <strain evidence="1 2">SM1</strain>
    </source>
</reference>
<protein>
    <submittedName>
        <fullName evidence="1">Uncharacterized protein</fullName>
    </submittedName>
</protein>
<dbReference type="PATRIC" id="fig|1265738.3.peg.4060"/>
<keyword evidence="2" id="KW-1185">Reference proteome</keyword>
<evidence type="ECO:0000313" key="2">
    <source>
        <dbReference type="Proteomes" id="UP000011991"/>
    </source>
</evidence>
<evidence type="ECO:0000313" key="1">
    <source>
        <dbReference type="EMBL" id="EMI19031.1"/>
    </source>
</evidence>
<gene>
    <name evidence="1" type="ORF">RMSM_04054</name>
</gene>
<organism evidence="1 2">
    <name type="scientific">Rhodopirellula maiorica SM1</name>
    <dbReference type="NCBI Taxonomy" id="1265738"/>
    <lineage>
        <taxon>Bacteria</taxon>
        <taxon>Pseudomonadati</taxon>
        <taxon>Planctomycetota</taxon>
        <taxon>Planctomycetia</taxon>
        <taxon>Pirellulales</taxon>
        <taxon>Pirellulaceae</taxon>
        <taxon>Novipirellula</taxon>
    </lineage>
</organism>
<accession>M5RIK4</accession>
<dbReference type="AlphaFoldDB" id="M5RIK4"/>